<keyword evidence="4" id="KW-1185">Reference proteome</keyword>
<dbReference type="EMBL" id="JAYKOT010000003">
    <property type="protein sequence ID" value="MEB3428910.1"/>
    <property type="molecule type" value="Genomic_DNA"/>
</dbReference>
<dbReference type="AlphaFoldDB" id="A0AAW9MWF9"/>
<comment type="caution">
    <text evidence="2">The sequence shown here is derived from an EMBL/GenBank/DDBJ whole genome shotgun (WGS) entry which is preliminary data.</text>
</comment>
<dbReference type="RefSeq" id="WP_324618920.1">
    <property type="nucleotide sequence ID" value="NZ_JAYKOT010000002.1"/>
</dbReference>
<evidence type="ECO:0000313" key="3">
    <source>
        <dbReference type="EMBL" id="MEB3430250.1"/>
    </source>
</evidence>
<sequence>MEIYIKFADGTERIIKIDCDKKDIIYDQEDNGITKIYVKDELVHIFNLNEICHMQFK</sequence>
<accession>A0AAW9MWF9</accession>
<name>A0AAW9MWF9_9FIRM</name>
<reference evidence="2 4" key="1">
    <citation type="submission" date="2024-01" db="EMBL/GenBank/DDBJ databases">
        <title>Complete genome sequence of Citroniella saccharovorans strain M6.X9, isolated from human fecal sample.</title>
        <authorList>
            <person name="Cheng G."/>
            <person name="Westerholm M."/>
            <person name="Schnurer A."/>
        </authorList>
    </citation>
    <scope>NUCLEOTIDE SEQUENCE [LARGE SCALE GENOMIC DNA]</scope>
    <source>
        <strain evidence="2 4">DSM 29873</strain>
    </source>
</reference>
<evidence type="ECO:0000313" key="2">
    <source>
        <dbReference type="EMBL" id="MEB3428910.1"/>
    </source>
</evidence>
<dbReference type="EMBL" id="JAYKOT010000002">
    <property type="protein sequence ID" value="MEB3428863.1"/>
    <property type="molecule type" value="Genomic_DNA"/>
</dbReference>
<gene>
    <name evidence="1" type="ORF">VLK81_02290</name>
    <name evidence="2" type="ORF">VLK81_02535</name>
    <name evidence="3" type="ORF">VLK81_09665</name>
</gene>
<proteinExistence type="predicted"/>
<protein>
    <submittedName>
        <fullName evidence="2">Uncharacterized protein</fullName>
    </submittedName>
</protein>
<dbReference type="Proteomes" id="UP001357733">
    <property type="component" value="Unassembled WGS sequence"/>
</dbReference>
<dbReference type="EMBL" id="JAYKOT010000003">
    <property type="protein sequence ID" value="MEB3430250.1"/>
    <property type="molecule type" value="Genomic_DNA"/>
</dbReference>
<organism evidence="2 4">
    <name type="scientific">Citroniella saccharovorans</name>
    <dbReference type="NCBI Taxonomy" id="2053367"/>
    <lineage>
        <taxon>Bacteria</taxon>
        <taxon>Bacillati</taxon>
        <taxon>Bacillota</taxon>
        <taxon>Tissierellia</taxon>
        <taxon>Tissierellales</taxon>
        <taxon>Peptoniphilaceae</taxon>
        <taxon>Citroniella</taxon>
    </lineage>
</organism>
<evidence type="ECO:0000313" key="4">
    <source>
        <dbReference type="Proteomes" id="UP001357733"/>
    </source>
</evidence>
<evidence type="ECO:0000313" key="1">
    <source>
        <dbReference type="EMBL" id="MEB3428863.1"/>
    </source>
</evidence>